<name>A0ABQ1JJQ3_9SPHN</name>
<evidence type="ECO:0000256" key="1">
    <source>
        <dbReference type="ARBA" id="ARBA00003236"/>
    </source>
</evidence>
<dbReference type="InterPro" id="IPR011330">
    <property type="entry name" value="Glyco_hydro/deAcase_b/a-brl"/>
</dbReference>
<dbReference type="EMBL" id="BMGD01000004">
    <property type="protein sequence ID" value="GGB70012.1"/>
    <property type="molecule type" value="Genomic_DNA"/>
</dbReference>
<evidence type="ECO:0000256" key="3">
    <source>
        <dbReference type="ARBA" id="ARBA00020071"/>
    </source>
</evidence>
<evidence type="ECO:0000313" key="6">
    <source>
        <dbReference type="EMBL" id="GGB70012.1"/>
    </source>
</evidence>
<comment type="caution">
    <text evidence="6">The sequence shown here is derived from an EMBL/GenBank/DDBJ whole genome shotgun (WGS) entry which is preliminary data.</text>
</comment>
<reference evidence="7" key="1">
    <citation type="journal article" date="2019" name="Int. J. Syst. Evol. Microbiol.">
        <title>The Global Catalogue of Microorganisms (GCM) 10K type strain sequencing project: providing services to taxonomists for standard genome sequencing and annotation.</title>
        <authorList>
            <consortium name="The Broad Institute Genomics Platform"/>
            <consortium name="The Broad Institute Genome Sequencing Center for Infectious Disease"/>
            <person name="Wu L."/>
            <person name="Ma J."/>
        </authorList>
    </citation>
    <scope>NUCLEOTIDE SEQUENCE [LARGE SCALE GENOMIC DNA]</scope>
    <source>
        <strain evidence="7">CGMCC 1.12851</strain>
    </source>
</reference>
<comment type="function">
    <text evidence="1">Is involved in generating a small heat-stable compound (Nod), an acylated oligomer of N-acetylglucosamine, that stimulates mitosis in various plant protoplasts.</text>
</comment>
<dbReference type="Proteomes" id="UP000614261">
    <property type="component" value="Unassembled WGS sequence"/>
</dbReference>
<sequence>MRKSVIAIAIVVATFAAWILIFGTGTKIYRFDGLEGPVADTQLSVAVPAQISNYENGGTSRLAVLVTDPASDWLGLVRGFKAHGIPFMMTQDPARALQHDVVLAYPSISGRSLSAPALRGLANHIRSGGTVVTFDLAGGGLGELFGVASQAAGRSRSEIRWLDRSPDAKTRLTRFNSPRAEVQVGSNGIVPTTAVRMADFDDGTAAAVCRRVGGRACILGVDLGALTNRAMNGRAEQVSAEAVNSYDPGLDLIYRWIRDLYVQDEDMPYLIGTAPAGQEGSLILTHDVDFTRSVENAPLFAKAIRDRGQSATFFIQTKVIRDWNDDVFFNDDNIAPLRDVGRDMEIASHSVSHSRTFTSFPLGSGSESYPDYRPFVQSATETRNGTLLGELRVSRYLLEKILAKHVVSFRPGYLANHAALPEALATTRYRYSSTLTANTALTHLPYQLAHARSGNALVPVWEFPVTIEDEKPPRLGDRFDAAVEVIDNIARDGGVAVVLIHPDMVGHKLRFEERLIDHYGKRLWIGSLGQFGSWWSARSLAEVDFDGETLEVQAPEAVENLVIRFPKTGKSLILDGIEGSRRIPVASR</sequence>
<dbReference type="InterPro" id="IPR002509">
    <property type="entry name" value="NODB_dom"/>
</dbReference>
<evidence type="ECO:0000259" key="5">
    <source>
        <dbReference type="Pfam" id="PF01522"/>
    </source>
</evidence>
<comment type="similarity">
    <text evidence="2">Belongs to the polysaccharide deacetylase family.</text>
</comment>
<organism evidence="6 7">
    <name type="scientific">Blastomonas aquatica</name>
    <dbReference type="NCBI Taxonomy" id="1510276"/>
    <lineage>
        <taxon>Bacteria</taxon>
        <taxon>Pseudomonadati</taxon>
        <taxon>Pseudomonadota</taxon>
        <taxon>Alphaproteobacteria</taxon>
        <taxon>Sphingomonadales</taxon>
        <taxon>Sphingomonadaceae</taxon>
        <taxon>Blastomonas</taxon>
    </lineage>
</organism>
<feature type="domain" description="NodB homology" evidence="5">
    <location>
        <begin position="279"/>
        <end position="431"/>
    </location>
</feature>
<dbReference type="SUPFAM" id="SSF88713">
    <property type="entry name" value="Glycoside hydrolase/deacetylase"/>
    <property type="match status" value="1"/>
</dbReference>
<gene>
    <name evidence="6" type="ORF">GCM10010833_26590</name>
</gene>
<dbReference type="Pfam" id="PF01522">
    <property type="entry name" value="Polysacc_deac_1"/>
    <property type="match status" value="1"/>
</dbReference>
<evidence type="ECO:0000256" key="4">
    <source>
        <dbReference type="ARBA" id="ARBA00032976"/>
    </source>
</evidence>
<proteinExistence type="inferred from homology"/>
<dbReference type="RefSeq" id="WP_188514907.1">
    <property type="nucleotide sequence ID" value="NZ_BMGD01000004.1"/>
</dbReference>
<dbReference type="Gene3D" id="3.20.20.370">
    <property type="entry name" value="Glycoside hydrolase/deacetylase"/>
    <property type="match status" value="1"/>
</dbReference>
<evidence type="ECO:0000313" key="7">
    <source>
        <dbReference type="Proteomes" id="UP000614261"/>
    </source>
</evidence>
<keyword evidence="7" id="KW-1185">Reference proteome</keyword>
<accession>A0ABQ1JJQ3</accession>
<evidence type="ECO:0000256" key="2">
    <source>
        <dbReference type="ARBA" id="ARBA00010973"/>
    </source>
</evidence>
<protein>
    <recommendedName>
        <fullName evidence="3">Chitooligosaccharide deacetylase</fullName>
    </recommendedName>
    <alternativeName>
        <fullName evidence="4">Nodulation protein B</fullName>
    </alternativeName>
</protein>